<comment type="caution">
    <text evidence="1">The sequence shown here is derived from an EMBL/GenBank/DDBJ whole genome shotgun (WGS) entry which is preliminary data.</text>
</comment>
<dbReference type="Proteomes" id="UP000243975">
    <property type="component" value="Unassembled WGS sequence"/>
</dbReference>
<gene>
    <name evidence="1" type="ORF">Ccrd_002275</name>
</gene>
<keyword evidence="2" id="KW-1185">Reference proteome</keyword>
<name>A0A103XRQ9_CYNCS</name>
<organism evidence="1 2">
    <name type="scientific">Cynara cardunculus var. scolymus</name>
    <name type="common">Globe artichoke</name>
    <name type="synonym">Cynara scolymus</name>
    <dbReference type="NCBI Taxonomy" id="59895"/>
    <lineage>
        <taxon>Eukaryota</taxon>
        <taxon>Viridiplantae</taxon>
        <taxon>Streptophyta</taxon>
        <taxon>Embryophyta</taxon>
        <taxon>Tracheophyta</taxon>
        <taxon>Spermatophyta</taxon>
        <taxon>Magnoliopsida</taxon>
        <taxon>eudicotyledons</taxon>
        <taxon>Gunneridae</taxon>
        <taxon>Pentapetalae</taxon>
        <taxon>asterids</taxon>
        <taxon>campanulids</taxon>
        <taxon>Asterales</taxon>
        <taxon>Asteraceae</taxon>
        <taxon>Carduoideae</taxon>
        <taxon>Cardueae</taxon>
        <taxon>Carduinae</taxon>
        <taxon>Cynara</taxon>
    </lineage>
</organism>
<dbReference type="EMBL" id="LEKV01004380">
    <property type="protein sequence ID" value="KVH95658.1"/>
    <property type="molecule type" value="Genomic_DNA"/>
</dbReference>
<dbReference type="AlphaFoldDB" id="A0A103XRQ9"/>
<proteinExistence type="predicted"/>
<evidence type="ECO:0000313" key="2">
    <source>
        <dbReference type="Proteomes" id="UP000243975"/>
    </source>
</evidence>
<dbReference type="Gramene" id="KVH95658">
    <property type="protein sequence ID" value="KVH95658"/>
    <property type="gene ID" value="Ccrd_002275"/>
</dbReference>
<reference evidence="1 2" key="1">
    <citation type="journal article" date="2016" name="Sci. Rep.">
        <title>The genome sequence of the outbreeding globe artichoke constructed de novo incorporating a phase-aware low-pass sequencing strategy of F1 progeny.</title>
        <authorList>
            <person name="Scaglione D."/>
            <person name="Reyes-Chin-Wo S."/>
            <person name="Acquadro A."/>
            <person name="Froenicke L."/>
            <person name="Portis E."/>
            <person name="Beitel C."/>
            <person name="Tirone M."/>
            <person name="Mauro R."/>
            <person name="Lo Monaco A."/>
            <person name="Mauromicale G."/>
            <person name="Faccioli P."/>
            <person name="Cattivelli L."/>
            <person name="Rieseberg L."/>
            <person name="Michelmore R."/>
            <person name="Lanteri S."/>
        </authorList>
    </citation>
    <scope>NUCLEOTIDE SEQUENCE [LARGE SCALE GENOMIC DNA]</scope>
    <source>
        <strain evidence="1">2C</strain>
    </source>
</reference>
<accession>A0A103XRQ9</accession>
<sequence>MSFHGCVNSHGKNFHIVHRQGSSWLHFHGSQHQRTNQIGGSEDFLMSKSTLENSWSMESCAH</sequence>
<protein>
    <submittedName>
        <fullName evidence="1">Uncharacterized protein</fullName>
    </submittedName>
</protein>
<evidence type="ECO:0000313" key="1">
    <source>
        <dbReference type="EMBL" id="KVH95658.1"/>
    </source>
</evidence>